<evidence type="ECO:0000256" key="2">
    <source>
        <dbReference type="ARBA" id="ARBA00023315"/>
    </source>
</evidence>
<dbReference type="PROSITE" id="PS51186">
    <property type="entry name" value="GNAT"/>
    <property type="match status" value="1"/>
</dbReference>
<dbReference type="GO" id="GO:0016747">
    <property type="term" value="F:acyltransferase activity, transferring groups other than amino-acyl groups"/>
    <property type="evidence" value="ECO:0007669"/>
    <property type="project" value="InterPro"/>
</dbReference>
<dbReference type="KEGG" id="gba:J421_0983"/>
<proteinExistence type="predicted"/>
<keyword evidence="2" id="KW-0012">Acyltransferase</keyword>
<dbReference type="InterPro" id="IPR050832">
    <property type="entry name" value="Bact_Acetyltransf"/>
</dbReference>
<sequence length="188" mass="20160">MRDADLPPPRVAVAADVPALRALIDDSARGLSVGFYTPAEIDAAATYVFGVDTQLVADGTYFVVDAPDGPAAAGGWSARRTLYGGDQMKAAEDPRLDPATEPARIRAFFVHPRWARRGLARAIYAACAEAAWAAGFRAFELMATLPGEPFYRALGFEVVERVTTPLPGGVDVPFARMRRPIDPPDDSP</sequence>
<feature type="domain" description="N-acetyltransferase" evidence="3">
    <location>
        <begin position="4"/>
        <end position="182"/>
    </location>
</feature>
<dbReference type="InParanoid" id="W0RDW6"/>
<dbReference type="InterPro" id="IPR016181">
    <property type="entry name" value="Acyl_CoA_acyltransferase"/>
</dbReference>
<evidence type="ECO:0000256" key="1">
    <source>
        <dbReference type="ARBA" id="ARBA00022679"/>
    </source>
</evidence>
<name>W0RDW6_9BACT</name>
<reference evidence="4 5" key="1">
    <citation type="journal article" date="2014" name="Genome Announc.">
        <title>Genome Sequence and Methylome of Soil Bacterium Gemmatirosa kalamazoonensis KBS708T, a Member of the Rarely Cultivated Gemmatimonadetes Phylum.</title>
        <authorList>
            <person name="Debruyn J.M."/>
            <person name="Radosevich M."/>
            <person name="Wommack K.E."/>
            <person name="Polson S.W."/>
            <person name="Hauser L.J."/>
            <person name="Fawaz M.N."/>
            <person name="Korlach J."/>
            <person name="Tsai Y.C."/>
        </authorList>
    </citation>
    <scope>NUCLEOTIDE SEQUENCE [LARGE SCALE GENOMIC DNA]</scope>
    <source>
        <strain evidence="4 5">KBS708</strain>
    </source>
</reference>
<dbReference type="HOGENOM" id="CLU_087351_1_0_0"/>
<dbReference type="InterPro" id="IPR000182">
    <property type="entry name" value="GNAT_dom"/>
</dbReference>
<dbReference type="PATRIC" id="fig|861299.3.peg.996"/>
<protein>
    <submittedName>
        <fullName evidence="4">GCN5-related N-acetyltransferase</fullName>
    </submittedName>
</protein>
<dbReference type="RefSeq" id="WP_201773101.1">
    <property type="nucleotide sequence ID" value="NZ_CP007128.1"/>
</dbReference>
<accession>W0RDW6</accession>
<gene>
    <name evidence="4" type="ORF">J421_0983</name>
</gene>
<keyword evidence="5" id="KW-1185">Reference proteome</keyword>
<dbReference type="Pfam" id="PF13508">
    <property type="entry name" value="Acetyltransf_7"/>
    <property type="match status" value="1"/>
</dbReference>
<keyword evidence="1 4" id="KW-0808">Transferase</keyword>
<evidence type="ECO:0000313" key="5">
    <source>
        <dbReference type="Proteomes" id="UP000019151"/>
    </source>
</evidence>
<dbReference type="STRING" id="861299.J421_0983"/>
<dbReference type="SUPFAM" id="SSF55729">
    <property type="entry name" value="Acyl-CoA N-acyltransferases (Nat)"/>
    <property type="match status" value="1"/>
</dbReference>
<dbReference type="EMBL" id="CP007128">
    <property type="protein sequence ID" value="AHG88520.1"/>
    <property type="molecule type" value="Genomic_DNA"/>
</dbReference>
<dbReference type="PANTHER" id="PTHR43877">
    <property type="entry name" value="AMINOALKYLPHOSPHONATE N-ACETYLTRANSFERASE-RELATED-RELATED"/>
    <property type="match status" value="1"/>
</dbReference>
<evidence type="ECO:0000259" key="3">
    <source>
        <dbReference type="PROSITE" id="PS51186"/>
    </source>
</evidence>
<dbReference type="eggNOG" id="COG3153">
    <property type="taxonomic scope" value="Bacteria"/>
</dbReference>
<organism evidence="4 5">
    <name type="scientific">Gemmatirosa kalamazoonensis</name>
    <dbReference type="NCBI Taxonomy" id="861299"/>
    <lineage>
        <taxon>Bacteria</taxon>
        <taxon>Pseudomonadati</taxon>
        <taxon>Gemmatimonadota</taxon>
        <taxon>Gemmatimonadia</taxon>
        <taxon>Gemmatimonadales</taxon>
        <taxon>Gemmatimonadaceae</taxon>
        <taxon>Gemmatirosa</taxon>
    </lineage>
</organism>
<dbReference type="AlphaFoldDB" id="W0RDW6"/>
<evidence type="ECO:0000313" key="4">
    <source>
        <dbReference type="EMBL" id="AHG88520.1"/>
    </source>
</evidence>
<dbReference type="Gene3D" id="3.40.630.30">
    <property type="match status" value="1"/>
</dbReference>
<dbReference type="PANTHER" id="PTHR43877:SF1">
    <property type="entry name" value="ACETYLTRANSFERASE"/>
    <property type="match status" value="1"/>
</dbReference>
<dbReference type="Proteomes" id="UP000019151">
    <property type="component" value="Chromosome"/>
</dbReference>